<dbReference type="InterPro" id="IPR011333">
    <property type="entry name" value="SKP1/BTB/POZ_sf"/>
</dbReference>
<name>A0A8H3EKG1_9LECA</name>
<dbReference type="SUPFAM" id="SSF54695">
    <property type="entry name" value="POZ domain"/>
    <property type="match status" value="1"/>
</dbReference>
<keyword evidence="4" id="KW-1185">Reference proteome</keyword>
<feature type="region of interest" description="Disordered" evidence="1">
    <location>
        <begin position="667"/>
        <end position="686"/>
    </location>
</feature>
<dbReference type="InterPro" id="IPR000210">
    <property type="entry name" value="BTB/POZ_dom"/>
</dbReference>
<dbReference type="Proteomes" id="UP000664521">
    <property type="component" value="Unassembled WGS sequence"/>
</dbReference>
<feature type="compositionally biased region" description="Low complexity" evidence="1">
    <location>
        <begin position="806"/>
        <end position="824"/>
    </location>
</feature>
<evidence type="ECO:0000256" key="1">
    <source>
        <dbReference type="SAM" id="MobiDB-lite"/>
    </source>
</evidence>
<comment type="caution">
    <text evidence="3">The sequence shown here is derived from an EMBL/GenBank/DDBJ whole genome shotgun (WGS) entry which is preliminary data.</text>
</comment>
<feature type="region of interest" description="Disordered" evidence="1">
    <location>
        <begin position="556"/>
        <end position="612"/>
    </location>
</feature>
<feature type="compositionally biased region" description="Polar residues" evidence="1">
    <location>
        <begin position="94"/>
        <end position="121"/>
    </location>
</feature>
<sequence>MIATDESDEPASSHGDLLADIIDIPARATPLPDTPVPSWSFPNLSTLRPSLPVALPASSSSPSIYTQRANTRPMTDLDAASTTSNLYHSSLFTTPNRSIFSSGPPTTSVSASNAHAMNTPQSGLSSHPLSSLAASSSNSKRRSVHYRIDEASVCSNTILQPEKENDDPSTPPERSRNAEMRDTSTPTALTRLFTTADPDTPTISRHASYMRAHSGTSYARASHEITSLPSHLFARGLTEGKHSDIAIHAFGTRYALHRLLLDRAPYFSSMLSGPWSESSKKDVVLDVEDLDSNITQAAFELALRRIYGCNAIDEENSEAIGLFATGCWLEMNDLIESSVNAILGQLAPKTLGSFIRLVTSNYYGSSGDKILASAKAMLCKEGWEMPLRYWDNVSGEVVREVIGNDGFFVRGEWERWVLAKRVFNRRLKLLAIEAGLIEPNGHQVRSPPNTMKFNAIRFDAVYRKSVQFTNRPIPESYDPWLAIYTSPDIAALLVLLDEGIHYVHLSFEQLKQIKEQRDAFGLPLMPEGIISNSLWTQMELRQKVLSANELQQELGLTQSSDYREEDTISGRGTGDESVMASHGKGKQPGTVSSEAQSEDMESGSWDGNGQPRKFWVPNADHTSIVGGNSEPVLSEANTARSYMPRHLSRLSASIDPQDVQWASDFAATGSERPQTPRGSPPETEPISYSLFAPFRFAAEFPNPRSLKEKRRVYSRTVWYAGSYWNVYIQKIETSKNTQLGVYLHRAKENNDDDPRHSSVDERIGQVELLMRRNQRQRQQQQRSNNETRAEVDDEAGTSSGDPDATLISASAESSRSSAISSLLRGDPTHKSSQNQLPLSSLPDPTYNISSLSDTDDPYASLDHSFGSSNLTLGSSHSANGKKAPMMPPYVDGRPTIRTYFKIFSPSKGGRMIATYESAPDRFNFSQSWGWKSSTMVLDDGFPPHDESGNGSQGKGNGRLRFMVVIGKNSQAPYDPSTPLPNTERRSGNV</sequence>
<reference evidence="3" key="1">
    <citation type="submission" date="2021-03" db="EMBL/GenBank/DDBJ databases">
        <authorList>
            <person name="Tagirdzhanova G."/>
        </authorList>
    </citation>
    <scope>NUCLEOTIDE SEQUENCE</scope>
</reference>
<dbReference type="Gene3D" id="3.30.710.10">
    <property type="entry name" value="Potassium Channel Kv1.1, Chain A"/>
    <property type="match status" value="1"/>
</dbReference>
<evidence type="ECO:0000259" key="2">
    <source>
        <dbReference type="PROSITE" id="PS50097"/>
    </source>
</evidence>
<feature type="compositionally biased region" description="Low complexity" evidence="1">
    <location>
        <begin position="831"/>
        <end position="842"/>
    </location>
</feature>
<dbReference type="AlphaFoldDB" id="A0A8H3EKG1"/>
<feature type="region of interest" description="Disordered" evidence="1">
    <location>
        <begin position="772"/>
        <end position="854"/>
    </location>
</feature>
<dbReference type="SMART" id="SM00225">
    <property type="entry name" value="BTB"/>
    <property type="match status" value="1"/>
</dbReference>
<feature type="region of interest" description="Disordered" evidence="1">
    <location>
        <begin position="94"/>
        <end position="185"/>
    </location>
</feature>
<dbReference type="PROSITE" id="PS50097">
    <property type="entry name" value="BTB"/>
    <property type="match status" value="1"/>
</dbReference>
<organism evidence="3 4">
    <name type="scientific">Heterodermia speciosa</name>
    <dbReference type="NCBI Taxonomy" id="116794"/>
    <lineage>
        <taxon>Eukaryota</taxon>
        <taxon>Fungi</taxon>
        <taxon>Dikarya</taxon>
        <taxon>Ascomycota</taxon>
        <taxon>Pezizomycotina</taxon>
        <taxon>Lecanoromycetes</taxon>
        <taxon>OSLEUM clade</taxon>
        <taxon>Lecanoromycetidae</taxon>
        <taxon>Caliciales</taxon>
        <taxon>Physciaceae</taxon>
        <taxon>Heterodermia</taxon>
    </lineage>
</organism>
<gene>
    <name evidence="3" type="ORF">HETSPECPRED_007021</name>
</gene>
<accession>A0A8H3EKG1</accession>
<dbReference type="PANTHER" id="PTHR47369">
    <property type="entry name" value="BTB/POZ DOMAIN-CONTAINING PROTEIN"/>
    <property type="match status" value="1"/>
</dbReference>
<protein>
    <recommendedName>
        <fullName evidence="2">BTB domain-containing protein</fullName>
    </recommendedName>
</protein>
<evidence type="ECO:0000313" key="4">
    <source>
        <dbReference type="Proteomes" id="UP000664521"/>
    </source>
</evidence>
<feature type="compositionally biased region" description="Polar residues" evidence="1">
    <location>
        <begin position="867"/>
        <end position="878"/>
    </location>
</feature>
<feature type="compositionally biased region" description="Basic and acidic residues" evidence="1">
    <location>
        <begin position="173"/>
        <end position="182"/>
    </location>
</feature>
<dbReference type="EMBL" id="CAJPDS010000005">
    <property type="protein sequence ID" value="CAF9907023.1"/>
    <property type="molecule type" value="Genomic_DNA"/>
</dbReference>
<feature type="region of interest" description="Disordered" evidence="1">
    <location>
        <begin position="965"/>
        <end position="989"/>
    </location>
</feature>
<evidence type="ECO:0000313" key="3">
    <source>
        <dbReference type="EMBL" id="CAF9907023.1"/>
    </source>
</evidence>
<dbReference type="PANTHER" id="PTHR47369:SF1">
    <property type="entry name" value="BTB_POZ DOMAIN-CONTAINING PROTEIN"/>
    <property type="match status" value="1"/>
</dbReference>
<feature type="region of interest" description="Disordered" evidence="1">
    <location>
        <begin position="867"/>
        <end position="889"/>
    </location>
</feature>
<feature type="domain" description="BTB" evidence="2">
    <location>
        <begin position="243"/>
        <end position="307"/>
    </location>
</feature>
<dbReference type="OrthoDB" id="6359943at2759"/>
<feature type="compositionally biased region" description="Low complexity" evidence="1">
    <location>
        <begin position="122"/>
        <end position="138"/>
    </location>
</feature>
<proteinExistence type="predicted"/>